<name>A0ACC1PHJ7_9APHY</name>
<sequence length="1288" mass="143455">MIRKCKLISHYPLSAVCHRDSLACREYLVTGPQLSKQYCYIGSHEEVRKNGPSRSLAASQAYWVNLMMNCSGKAFLQRTLLRFFGGDKGAVQKRKSKRRRRSSSSASDEDRRSSRKKRKSGMSPQIMLYSTAPLTHILTALTESKRRKLVRGSLRRSPKLQVKSCQRSGSSPASKQRSSISSFKSYSESSTHSYESESFELESSSTTTSAASDSMPEVECHRPRSSTQKVNEGPPWDGWPNGDFEQTYLAEDLARTKQLQVHWACVTSGLSKGSVDAEQWANGRLSERRCQGVIQCDNPSCLVVIRPKVSHARISTQLAPPCACGGTLSRSDPPCPARAKLYKYKYGVHFIHSGTHNHPRPTHLLHLGREEEAEFRQLVTNHPKAGPLELSVGVRTLHGPGTPASSISPVFLNKDRVKHEQRKIKQEANPSSSIGDHFLAAFAQFCREHPGFVLQSVIGEVTVVSLQTPVLRRQLIKDALLSGPDSNVNGIVSDAAHGFWRDHSALLIISSTFSATLRCWVPGLFSYSNGATTEHYRLHFLALFRSMSQEARMRQITISDDLFANVVDFSEAERSGFIHAFIDFWHHEGTTRTSDDLRASAEQLLKGCQQHFRAGVTRLKRTGGIIQLDDAPKFERMAHSLLEVKALSEFQKHSAKLLSRFPNIAPWLEWWLRDSHAAMLFAPYRRMDVDLWASLPDTTNAEEAMHWKIYAGIGQDQTFLGGLVSLFAFAEHYERLLSGAAVGIPIRYGQPEPWKATAKRIGRTKPSRDPQMRKQGGHRYHNDGRPPDTQSSLRKGRKSQLKLTQKLNKRLGSSPLASHPHSSKKRKQSFSEDLDLPLRNQSGKHVTFSSDLTGVRQRRVSEAVSLSDKSILTLFSESRRDERGTSHDTAGMMTQMPAEASESDESRGHRSTSDSRVSRSPSPGLDSNPGSSSAVVATVPPVSPHLGRSFPCYSQSLNSCWLDVALQTIYAAVSNDFHSFEERILGALPVDHLLFKLYECLDLRRSAESGPGGQSSAAEHLNLQHDALRNVLANHPRQIIRTVDSMENAFAWLGEVLRLAMVEPASQFALTYFMGYYATLRSCTAATQPHYQVSATPRPVFYHQLTSSQNLQFDGSLAAWLKSKLQARPQAQTVRCWRSVRVENKGSLGSADFQGCESSGSVLDVYLSLPILLLIDLNQENGQEWDCPDRIVVAQKTSAGMPATVYHLVSRIFHSPAQLHYICRFRTSHLGTGRPLIYQYDSMASGGYAHEINGGKLSTHLAGRDTTLQLPGTSSSKQELYSLQKHIA</sequence>
<proteinExistence type="predicted"/>
<comment type="caution">
    <text evidence="1">The sequence shown here is derived from an EMBL/GenBank/DDBJ whole genome shotgun (WGS) entry which is preliminary data.</text>
</comment>
<protein>
    <submittedName>
        <fullName evidence="1">Uncharacterized protein</fullName>
    </submittedName>
</protein>
<dbReference type="Proteomes" id="UP001144978">
    <property type="component" value="Unassembled WGS sequence"/>
</dbReference>
<evidence type="ECO:0000313" key="1">
    <source>
        <dbReference type="EMBL" id="KAJ2991697.1"/>
    </source>
</evidence>
<accession>A0ACC1PHJ7</accession>
<reference evidence="1" key="1">
    <citation type="submission" date="2022-08" db="EMBL/GenBank/DDBJ databases">
        <title>Genome Sequence of Pycnoporus sanguineus.</title>
        <authorList>
            <person name="Buettner E."/>
        </authorList>
    </citation>
    <scope>NUCLEOTIDE SEQUENCE</scope>
    <source>
        <strain evidence="1">CG-C14</strain>
    </source>
</reference>
<keyword evidence="2" id="KW-1185">Reference proteome</keyword>
<organism evidence="1 2">
    <name type="scientific">Trametes sanguinea</name>
    <dbReference type="NCBI Taxonomy" id="158606"/>
    <lineage>
        <taxon>Eukaryota</taxon>
        <taxon>Fungi</taxon>
        <taxon>Dikarya</taxon>
        <taxon>Basidiomycota</taxon>
        <taxon>Agaricomycotina</taxon>
        <taxon>Agaricomycetes</taxon>
        <taxon>Polyporales</taxon>
        <taxon>Polyporaceae</taxon>
        <taxon>Trametes</taxon>
    </lineage>
</organism>
<gene>
    <name evidence="1" type="ORF">NUW54_g8123</name>
</gene>
<evidence type="ECO:0000313" key="2">
    <source>
        <dbReference type="Proteomes" id="UP001144978"/>
    </source>
</evidence>
<dbReference type="EMBL" id="JANSHE010002466">
    <property type="protein sequence ID" value="KAJ2991697.1"/>
    <property type="molecule type" value="Genomic_DNA"/>
</dbReference>